<dbReference type="EMBL" id="JAAAID010000007">
    <property type="protein sequence ID" value="KAG0024705.1"/>
    <property type="molecule type" value="Genomic_DNA"/>
</dbReference>
<dbReference type="Gene3D" id="1.25.40.180">
    <property type="match status" value="1"/>
</dbReference>
<evidence type="ECO:0000256" key="4">
    <source>
        <dbReference type="ARBA" id="ARBA00022540"/>
    </source>
</evidence>
<dbReference type="AlphaFoldDB" id="A0A9P6N4U6"/>
<dbReference type="Gene3D" id="3.90.550.10">
    <property type="entry name" value="Spore Coat Polysaccharide Biosynthesis Protein SpsA, Chain A"/>
    <property type="match status" value="1"/>
</dbReference>
<comment type="similarity">
    <text evidence="2">Belongs to the eIF-2B gamma/epsilon subunits family.</text>
</comment>
<evidence type="ECO:0000313" key="12">
    <source>
        <dbReference type="Proteomes" id="UP000703661"/>
    </source>
</evidence>
<dbReference type="GO" id="GO:0005829">
    <property type="term" value="C:cytosol"/>
    <property type="evidence" value="ECO:0007669"/>
    <property type="project" value="UniProtKB-SubCell"/>
</dbReference>
<dbReference type="PANTHER" id="PTHR45887">
    <property type="entry name" value="TRANSLATION INITIATION FACTOR EIF-2B SUBUNIT EPSILON"/>
    <property type="match status" value="1"/>
</dbReference>
<comment type="subcellular location">
    <subcellularLocation>
        <location evidence="1">Cytoplasm</location>
        <location evidence="1">Cytosol</location>
    </subcellularLocation>
</comment>
<evidence type="ECO:0000256" key="1">
    <source>
        <dbReference type="ARBA" id="ARBA00004514"/>
    </source>
</evidence>
<dbReference type="InterPro" id="IPR044123">
    <property type="entry name" value="W2_eIF2B_epsilon"/>
</dbReference>
<dbReference type="Pfam" id="PF02020">
    <property type="entry name" value="W2"/>
    <property type="match status" value="1"/>
</dbReference>
<dbReference type="FunFam" id="3.90.550.10:FF:000066">
    <property type="entry name" value="Translation initiation factor eIF-2B subunit epsilon"/>
    <property type="match status" value="1"/>
</dbReference>
<reference evidence="11" key="1">
    <citation type="journal article" date="2020" name="Fungal Divers.">
        <title>Resolving the Mortierellaceae phylogeny through synthesis of multi-gene phylogenetics and phylogenomics.</title>
        <authorList>
            <person name="Vandepol N."/>
            <person name="Liber J."/>
            <person name="Desiro A."/>
            <person name="Na H."/>
            <person name="Kennedy M."/>
            <person name="Barry K."/>
            <person name="Grigoriev I.V."/>
            <person name="Miller A.N."/>
            <person name="O'Donnell K."/>
            <person name="Stajich J.E."/>
            <person name="Bonito G."/>
        </authorList>
    </citation>
    <scope>NUCLEOTIDE SEQUENCE</scope>
    <source>
        <strain evidence="11">NRRL 2769</strain>
    </source>
</reference>
<dbReference type="Gene3D" id="2.160.10.10">
    <property type="entry name" value="Hexapeptide repeat proteins"/>
    <property type="match status" value="1"/>
</dbReference>
<protein>
    <recommendedName>
        <fullName evidence="6">Translation initiation factor eIF2B subunit epsilon</fullName>
    </recommendedName>
    <alternativeName>
        <fullName evidence="7">eIF2B GDP-GTP exchange factor subunit epsilon</fullName>
    </alternativeName>
</protein>
<feature type="region of interest" description="Disordered" evidence="9">
    <location>
        <begin position="516"/>
        <end position="542"/>
    </location>
</feature>
<keyword evidence="12" id="KW-1185">Reference proteome</keyword>
<feature type="compositionally biased region" description="Acidic residues" evidence="9">
    <location>
        <begin position="484"/>
        <end position="493"/>
    </location>
</feature>
<evidence type="ECO:0000259" key="10">
    <source>
        <dbReference type="PROSITE" id="PS51363"/>
    </source>
</evidence>
<dbReference type="GO" id="GO:0003743">
    <property type="term" value="F:translation initiation factor activity"/>
    <property type="evidence" value="ECO:0007669"/>
    <property type="project" value="UniProtKB-KW"/>
</dbReference>
<evidence type="ECO:0000313" key="11">
    <source>
        <dbReference type="EMBL" id="KAG0024705.1"/>
    </source>
</evidence>
<gene>
    <name evidence="11" type="ORF">BGZ80_010284</name>
</gene>
<evidence type="ECO:0000256" key="2">
    <source>
        <dbReference type="ARBA" id="ARBA00007878"/>
    </source>
</evidence>
<keyword evidence="3" id="KW-0963">Cytoplasm</keyword>
<feature type="region of interest" description="Disordered" evidence="9">
    <location>
        <begin position="699"/>
        <end position="719"/>
    </location>
</feature>
<organism evidence="11 12">
    <name type="scientific">Entomortierella chlamydospora</name>
    <dbReference type="NCBI Taxonomy" id="101097"/>
    <lineage>
        <taxon>Eukaryota</taxon>
        <taxon>Fungi</taxon>
        <taxon>Fungi incertae sedis</taxon>
        <taxon>Mucoromycota</taxon>
        <taxon>Mortierellomycotina</taxon>
        <taxon>Mortierellomycetes</taxon>
        <taxon>Mortierellales</taxon>
        <taxon>Mortierellaceae</taxon>
        <taxon>Entomortierella</taxon>
    </lineage>
</organism>
<dbReference type="CDD" id="cd11558">
    <property type="entry name" value="W2_eIF2B_epsilon"/>
    <property type="match status" value="1"/>
</dbReference>
<name>A0A9P6N4U6_9FUNG</name>
<evidence type="ECO:0000256" key="9">
    <source>
        <dbReference type="SAM" id="MobiDB-lite"/>
    </source>
</evidence>
<evidence type="ECO:0000256" key="8">
    <source>
        <dbReference type="ARBA" id="ARBA00046432"/>
    </source>
</evidence>
<dbReference type="SUPFAM" id="SSF51161">
    <property type="entry name" value="Trimeric LpxA-like enzymes"/>
    <property type="match status" value="1"/>
</dbReference>
<dbReference type="SUPFAM" id="SSF53448">
    <property type="entry name" value="Nucleotide-diphospho-sugar transferases"/>
    <property type="match status" value="1"/>
</dbReference>
<dbReference type="SUPFAM" id="SSF48371">
    <property type="entry name" value="ARM repeat"/>
    <property type="match status" value="1"/>
</dbReference>
<dbReference type="GO" id="GO:0005085">
    <property type="term" value="F:guanyl-nucleotide exchange factor activity"/>
    <property type="evidence" value="ECO:0007669"/>
    <property type="project" value="InterPro"/>
</dbReference>
<dbReference type="CDD" id="cd04197">
    <property type="entry name" value="eIF-2B_epsilon_N"/>
    <property type="match status" value="1"/>
</dbReference>
<accession>A0A9P6N4U6</accession>
<dbReference type="InterPro" id="IPR056764">
    <property type="entry name" value="LbH_EIF2B3/5"/>
</dbReference>
<feature type="region of interest" description="Disordered" evidence="9">
    <location>
        <begin position="458"/>
        <end position="500"/>
    </location>
</feature>
<dbReference type="CDD" id="cd05787">
    <property type="entry name" value="LbH_eIF2B_epsilon"/>
    <property type="match status" value="1"/>
</dbReference>
<dbReference type="InterPro" id="IPR051956">
    <property type="entry name" value="eIF2B_epsilon"/>
</dbReference>
<keyword evidence="4" id="KW-0396">Initiation factor</keyword>
<dbReference type="GO" id="GO:0031369">
    <property type="term" value="F:translation initiation factor binding"/>
    <property type="evidence" value="ECO:0007669"/>
    <property type="project" value="InterPro"/>
</dbReference>
<dbReference type="InterPro" id="IPR003307">
    <property type="entry name" value="W2_domain"/>
</dbReference>
<evidence type="ECO:0000256" key="3">
    <source>
        <dbReference type="ARBA" id="ARBA00022490"/>
    </source>
</evidence>
<evidence type="ECO:0000256" key="5">
    <source>
        <dbReference type="ARBA" id="ARBA00022917"/>
    </source>
</evidence>
<dbReference type="Pfam" id="PF00483">
    <property type="entry name" value="NTP_transferase"/>
    <property type="match status" value="1"/>
</dbReference>
<dbReference type="Pfam" id="PF25084">
    <property type="entry name" value="LbH_EIF2B"/>
    <property type="match status" value="1"/>
</dbReference>
<dbReference type="InterPro" id="IPR005835">
    <property type="entry name" value="NTP_transferase_dom"/>
</dbReference>
<feature type="domain" description="W2" evidence="10">
    <location>
        <begin position="537"/>
        <end position="710"/>
    </location>
</feature>
<comment type="caution">
    <text evidence="11">The sequence shown here is derived from an EMBL/GenBank/DDBJ whole genome shotgun (WGS) entry which is preliminary data.</text>
</comment>
<sequence length="719" mass="81476">MMTEALKQAGDVTDIEWEIIVLHTPTKPVQSKKSTLMEKLQQTRDDEEEEEYYRNYFDERFRPITLETARCLLPLCNVPLISYTFEFLAVAGVQEIFVFCCSHSDKVKAFVKQYGKSSNMKIHTIVSQECMSVGDAMRELDAKQLIDTDFILVTGDVVSNMKLDKVLDEHRARRQADKSAIMTMVLKKASPQHRSRAVGDGSLFVLDQASKECLHYQPVKAFKSTRRDRRMTMDMEIFDKHPEVQVRNDLIDCQIDICSVEVPALFTENFDYQDIRADFVHGILTSDLLGKTIHFHEVSDVYAARVRSTQMYDAVSKDIISRWTFPMVPDSNLQAEDCYEYRRGLVYKEKSVVLSRTCVVEEKVVIGANTQISEKSVLSNCVIGKNCVIGSNVKIDNAYIWDNVRIMDNCVVQHSIIANGAVLEHDVTINKGCLISFNVTVGANATVPAYSRLTALPEDEDEELVSEPSIVGATGRGRSYKEAEDSDDEDEEVDPKNKGVNRLAYDMTALKLEEAKAREDSASEFESEASDIEEEEANPAEELDREIAQTLDRAFKEKHDVDIAALELNTLRMASNSNFHEMRKRIIPGVLKHIDLAAAPGSGKTVKEILARWGPLIGRMIHDEADQVDGLFILQRACAGLYEDSTKSQKVFAPALRYFYDEDITEEDAILSWYHSEKSQQGTEIEKKLREVATPMIEFLEQSESEEEDDDEDEDEDSE</sequence>
<keyword evidence="5" id="KW-0648">Protein biosynthesis</keyword>
<dbReference type="Proteomes" id="UP000703661">
    <property type="component" value="Unassembled WGS sequence"/>
</dbReference>
<dbReference type="PROSITE" id="PS51363">
    <property type="entry name" value="W2"/>
    <property type="match status" value="1"/>
</dbReference>
<feature type="compositionally biased region" description="Acidic residues" evidence="9">
    <location>
        <begin position="522"/>
        <end position="542"/>
    </location>
</feature>
<proteinExistence type="inferred from homology"/>
<comment type="subunit">
    <text evidence="8">Component of the translation initiation factor 2B (eIF2B) complex which is a heterodecamer of two sets of five different subunits: alpha, beta, gamma, delta and epsilon. Subunits alpha, beta and delta comprise a regulatory subcomplex and subunits epsilon and gamma comprise a catalytic subcomplex. Within the complex, the hexameric regulatory complex resides at the center, with the two heterodimeric catalytic subcomplexes bound on opposite sides.</text>
</comment>
<dbReference type="InterPro" id="IPR011004">
    <property type="entry name" value="Trimer_LpxA-like_sf"/>
</dbReference>
<feature type="compositionally biased region" description="Acidic residues" evidence="9">
    <location>
        <begin position="701"/>
        <end position="719"/>
    </location>
</feature>
<evidence type="ECO:0000256" key="6">
    <source>
        <dbReference type="ARBA" id="ARBA00044144"/>
    </source>
</evidence>
<dbReference type="SMART" id="SM00515">
    <property type="entry name" value="eIF5C"/>
    <property type="match status" value="1"/>
</dbReference>
<dbReference type="InterPro" id="IPR035543">
    <property type="entry name" value="eIF-2B_epsilon_N"/>
</dbReference>
<dbReference type="InterPro" id="IPR029044">
    <property type="entry name" value="Nucleotide-diphossugar_trans"/>
</dbReference>
<dbReference type="InterPro" id="IPR016024">
    <property type="entry name" value="ARM-type_fold"/>
</dbReference>
<dbReference type="PANTHER" id="PTHR45887:SF1">
    <property type="entry name" value="TRANSLATION INITIATION FACTOR EIF-2B SUBUNIT EPSILON"/>
    <property type="match status" value="1"/>
</dbReference>
<dbReference type="GO" id="GO:0005851">
    <property type="term" value="C:eukaryotic translation initiation factor 2B complex"/>
    <property type="evidence" value="ECO:0007669"/>
    <property type="project" value="TreeGrafter"/>
</dbReference>
<evidence type="ECO:0000256" key="7">
    <source>
        <dbReference type="ARBA" id="ARBA00044345"/>
    </source>
</evidence>